<evidence type="ECO:0000256" key="1">
    <source>
        <dbReference type="SAM" id="MobiDB-lite"/>
    </source>
</evidence>
<evidence type="ECO:0000313" key="2">
    <source>
        <dbReference type="EMBL" id="CAG8524299.1"/>
    </source>
</evidence>
<name>A0A9N9FCJ0_9GLOM</name>
<comment type="caution">
    <text evidence="2">The sequence shown here is derived from an EMBL/GenBank/DDBJ whole genome shotgun (WGS) entry which is preliminary data.</text>
</comment>
<keyword evidence="3" id="KW-1185">Reference proteome</keyword>
<feature type="region of interest" description="Disordered" evidence="1">
    <location>
        <begin position="1"/>
        <end position="28"/>
    </location>
</feature>
<dbReference type="Proteomes" id="UP000789570">
    <property type="component" value="Unassembled WGS sequence"/>
</dbReference>
<organism evidence="2 3">
    <name type="scientific">Funneliformis caledonium</name>
    <dbReference type="NCBI Taxonomy" id="1117310"/>
    <lineage>
        <taxon>Eukaryota</taxon>
        <taxon>Fungi</taxon>
        <taxon>Fungi incertae sedis</taxon>
        <taxon>Mucoromycota</taxon>
        <taxon>Glomeromycotina</taxon>
        <taxon>Glomeromycetes</taxon>
        <taxon>Glomerales</taxon>
        <taxon>Glomeraceae</taxon>
        <taxon>Funneliformis</taxon>
    </lineage>
</organism>
<reference evidence="2" key="1">
    <citation type="submission" date="2021-06" db="EMBL/GenBank/DDBJ databases">
        <authorList>
            <person name="Kallberg Y."/>
            <person name="Tangrot J."/>
            <person name="Rosling A."/>
        </authorList>
    </citation>
    <scope>NUCLEOTIDE SEQUENCE</scope>
    <source>
        <strain evidence="2">UK204</strain>
    </source>
</reference>
<proteinExistence type="predicted"/>
<protein>
    <submittedName>
        <fullName evidence="2">12606_t:CDS:1</fullName>
    </submittedName>
</protein>
<evidence type="ECO:0000313" key="3">
    <source>
        <dbReference type="Proteomes" id="UP000789570"/>
    </source>
</evidence>
<accession>A0A9N9FCJ0</accession>
<dbReference type="EMBL" id="CAJVPQ010000977">
    <property type="protein sequence ID" value="CAG8524299.1"/>
    <property type="molecule type" value="Genomic_DNA"/>
</dbReference>
<sequence length="140" mass="15796">MKIQSFDDPINKKKTNTRQLPPLPARDRFPNKNLEIPLTLPPILEQISNVNQSLPSIRTLDIFTKDPIPRIPLQTPQYPPFQRVSRTSQPYYLRLPAVNPIPIATHTTILIPVIRTVPVPIPVASIPRNKKNNAGSNSDN</sequence>
<dbReference type="AlphaFoldDB" id="A0A9N9FCJ0"/>
<gene>
    <name evidence="2" type="ORF">FCALED_LOCUS4861</name>
</gene>